<keyword evidence="2" id="KW-1185">Reference proteome</keyword>
<comment type="caution">
    <text evidence="1">The sequence shown here is derived from an EMBL/GenBank/DDBJ whole genome shotgun (WGS) entry which is preliminary data.</text>
</comment>
<proteinExistence type="predicted"/>
<organism evidence="1 2">
    <name type="scientific">Paramecium octaurelia</name>
    <dbReference type="NCBI Taxonomy" id="43137"/>
    <lineage>
        <taxon>Eukaryota</taxon>
        <taxon>Sar</taxon>
        <taxon>Alveolata</taxon>
        <taxon>Ciliophora</taxon>
        <taxon>Intramacronucleata</taxon>
        <taxon>Oligohymenophorea</taxon>
        <taxon>Peniculida</taxon>
        <taxon>Parameciidae</taxon>
        <taxon>Paramecium</taxon>
    </lineage>
</organism>
<evidence type="ECO:0000313" key="2">
    <source>
        <dbReference type="Proteomes" id="UP000683925"/>
    </source>
</evidence>
<dbReference type="Proteomes" id="UP000683925">
    <property type="component" value="Unassembled WGS sequence"/>
</dbReference>
<name>A0A8S1RZV2_PAROT</name>
<accession>A0A8S1RZV2</accession>
<evidence type="ECO:0000313" key="1">
    <source>
        <dbReference type="EMBL" id="CAD8132853.1"/>
    </source>
</evidence>
<reference evidence="1" key="1">
    <citation type="submission" date="2021-01" db="EMBL/GenBank/DDBJ databases">
        <authorList>
            <consortium name="Genoscope - CEA"/>
            <person name="William W."/>
        </authorList>
    </citation>
    <scope>NUCLEOTIDE SEQUENCE</scope>
</reference>
<dbReference type="EMBL" id="CAJJDP010000003">
    <property type="protein sequence ID" value="CAD8132853.1"/>
    <property type="molecule type" value="Genomic_DNA"/>
</dbReference>
<sequence length="181" mass="21187">MLKKAKINDYETPTRKIKKRNFIDPQLKLGLINSVVIDHLPIYQAALLHKIKYSSAKHIVRNYLSDTDNFLSKQKKRGRKIIQNNLKVIIDVNSGKIKITRSTQTILPTNQQQNNNQTILNNILSDLSHNLFKEISKSLNSHIKNKQYYRLEFPMINLSLEEQLTKIKTILNLQHEQMNQK</sequence>
<dbReference type="OMA" id="YRLEFPM"/>
<gene>
    <name evidence="1" type="ORF">POCTA_138.1.T0040160</name>
</gene>
<dbReference type="AlphaFoldDB" id="A0A8S1RZV2"/>
<dbReference type="OrthoDB" id="303577at2759"/>
<protein>
    <submittedName>
        <fullName evidence="1">Uncharacterized protein</fullName>
    </submittedName>
</protein>